<gene>
    <name evidence="1" type="ORF">BJY18_005249</name>
</gene>
<reference evidence="1 2" key="1">
    <citation type="submission" date="2020-08" db="EMBL/GenBank/DDBJ databases">
        <title>Sequencing the genomes of 1000 actinobacteria strains.</title>
        <authorList>
            <person name="Klenk H.-P."/>
        </authorList>
    </citation>
    <scope>NUCLEOTIDE SEQUENCE [LARGE SCALE GENOMIC DNA]</scope>
    <source>
        <strain evidence="1 2">DSM 45859</strain>
    </source>
</reference>
<dbReference type="EMBL" id="JACHMG010000001">
    <property type="protein sequence ID" value="MBB4687764.1"/>
    <property type="molecule type" value="Genomic_DNA"/>
</dbReference>
<evidence type="ECO:0000313" key="1">
    <source>
        <dbReference type="EMBL" id="MBB4687764.1"/>
    </source>
</evidence>
<sequence>MGSAATPDPHDLKRRLAESIERAGQRVRVLAEDEHTTSVITAEAETADGAVHATVTGSGRLHELTLDERVRHWAPEEIAHQVVRCVQHAQSRLAQAAVDAVAPDLPFAALAADRLRAGFPPPEGETVSTTGDRTGNDVVVKLTAWDQDD</sequence>
<dbReference type="RefSeq" id="WP_184782561.1">
    <property type="nucleotide sequence ID" value="NZ_JACHMG010000001.1"/>
</dbReference>
<dbReference type="GO" id="GO:0003677">
    <property type="term" value="F:DNA binding"/>
    <property type="evidence" value="ECO:0007669"/>
    <property type="project" value="UniProtKB-KW"/>
</dbReference>
<dbReference type="AlphaFoldDB" id="A0A840J389"/>
<protein>
    <submittedName>
        <fullName evidence="1">DNA-binding protein YbaB</fullName>
    </submittedName>
</protein>
<dbReference type="InterPro" id="IPR036894">
    <property type="entry name" value="YbaB-like_sf"/>
</dbReference>
<proteinExistence type="predicted"/>
<dbReference type="Pfam" id="PF02575">
    <property type="entry name" value="YbaB_DNA_bd"/>
    <property type="match status" value="1"/>
</dbReference>
<accession>A0A840J389</accession>
<keyword evidence="2" id="KW-1185">Reference proteome</keyword>
<keyword evidence="1" id="KW-0238">DNA-binding</keyword>
<name>A0A840J389_9PSEU</name>
<evidence type="ECO:0000313" key="2">
    <source>
        <dbReference type="Proteomes" id="UP000581769"/>
    </source>
</evidence>
<dbReference type="Proteomes" id="UP000581769">
    <property type="component" value="Unassembled WGS sequence"/>
</dbReference>
<organism evidence="1 2">
    <name type="scientific">Amycolatopsis jiangsuensis</name>
    <dbReference type="NCBI Taxonomy" id="1181879"/>
    <lineage>
        <taxon>Bacteria</taxon>
        <taxon>Bacillati</taxon>
        <taxon>Actinomycetota</taxon>
        <taxon>Actinomycetes</taxon>
        <taxon>Pseudonocardiales</taxon>
        <taxon>Pseudonocardiaceae</taxon>
        <taxon>Amycolatopsis</taxon>
    </lineage>
</organism>
<comment type="caution">
    <text evidence="1">The sequence shown here is derived from an EMBL/GenBank/DDBJ whole genome shotgun (WGS) entry which is preliminary data.</text>
</comment>
<dbReference type="Gene3D" id="3.30.1310.10">
    <property type="entry name" value="Nucleoid-associated protein YbaB-like domain"/>
    <property type="match status" value="1"/>
</dbReference>
<dbReference type="InterPro" id="IPR004401">
    <property type="entry name" value="YbaB/EbfC"/>
</dbReference>